<evidence type="ECO:0000256" key="1">
    <source>
        <dbReference type="ARBA" id="ARBA00009437"/>
    </source>
</evidence>
<reference evidence="6 7" key="1">
    <citation type="submission" date="2020-08" db="EMBL/GenBank/DDBJ databases">
        <title>Genomic Encyclopedia of Type Strains, Phase III (KMG-III): the genomes of soil and plant-associated and newly described type strains.</title>
        <authorList>
            <person name="Whitman W."/>
        </authorList>
    </citation>
    <scope>NUCLEOTIDE SEQUENCE [LARGE SCALE GENOMIC DNA]</scope>
    <source>
        <strain evidence="6 7">CECT 8572</strain>
    </source>
</reference>
<proteinExistence type="inferred from homology"/>
<dbReference type="Proteomes" id="UP000576152">
    <property type="component" value="Unassembled WGS sequence"/>
</dbReference>
<comment type="similarity">
    <text evidence="1">Belongs to the LysR transcriptional regulatory family.</text>
</comment>
<dbReference type="SUPFAM" id="SSF46785">
    <property type="entry name" value="Winged helix' DNA-binding domain"/>
    <property type="match status" value="1"/>
</dbReference>
<protein>
    <submittedName>
        <fullName evidence="6">DNA-binding transcriptional LysR family regulator</fullName>
    </submittedName>
</protein>
<dbReference type="InterPro" id="IPR005119">
    <property type="entry name" value="LysR_subst-bd"/>
</dbReference>
<dbReference type="Pfam" id="PF03466">
    <property type="entry name" value="LysR_substrate"/>
    <property type="match status" value="1"/>
</dbReference>
<evidence type="ECO:0000256" key="2">
    <source>
        <dbReference type="ARBA" id="ARBA00023015"/>
    </source>
</evidence>
<keyword evidence="4" id="KW-0804">Transcription</keyword>
<evidence type="ECO:0000313" key="6">
    <source>
        <dbReference type="EMBL" id="MBB3711888.1"/>
    </source>
</evidence>
<dbReference type="InterPro" id="IPR050950">
    <property type="entry name" value="HTH-type_LysR_regulators"/>
</dbReference>
<dbReference type="PANTHER" id="PTHR30419:SF8">
    <property type="entry name" value="NITROGEN ASSIMILATION TRANSCRIPTIONAL ACTIVATOR-RELATED"/>
    <property type="match status" value="1"/>
</dbReference>
<organism evidence="6 7">
    <name type="scientific">Limimaricola variabilis</name>
    <dbReference type="NCBI Taxonomy" id="1492771"/>
    <lineage>
        <taxon>Bacteria</taxon>
        <taxon>Pseudomonadati</taxon>
        <taxon>Pseudomonadota</taxon>
        <taxon>Alphaproteobacteria</taxon>
        <taxon>Rhodobacterales</taxon>
        <taxon>Paracoccaceae</taxon>
        <taxon>Limimaricola</taxon>
    </lineage>
</organism>
<evidence type="ECO:0000313" key="7">
    <source>
        <dbReference type="Proteomes" id="UP000576152"/>
    </source>
</evidence>
<accession>A0ABR6HMV4</accession>
<evidence type="ECO:0000259" key="5">
    <source>
        <dbReference type="PROSITE" id="PS50931"/>
    </source>
</evidence>
<dbReference type="InterPro" id="IPR036390">
    <property type="entry name" value="WH_DNA-bd_sf"/>
</dbReference>
<dbReference type="PROSITE" id="PS50931">
    <property type="entry name" value="HTH_LYSR"/>
    <property type="match status" value="1"/>
</dbReference>
<name>A0ABR6HMV4_9RHOB</name>
<dbReference type="InterPro" id="IPR000847">
    <property type="entry name" value="LysR_HTH_N"/>
</dbReference>
<feature type="domain" description="HTH lysR-type" evidence="5">
    <location>
        <begin position="10"/>
        <end position="67"/>
    </location>
</feature>
<gene>
    <name evidence="6" type="ORF">FHS00_001464</name>
</gene>
<dbReference type="Gene3D" id="3.40.190.10">
    <property type="entry name" value="Periplasmic binding protein-like II"/>
    <property type="match status" value="2"/>
</dbReference>
<dbReference type="PANTHER" id="PTHR30419">
    <property type="entry name" value="HTH-TYPE TRANSCRIPTIONAL REGULATOR YBHD"/>
    <property type="match status" value="1"/>
</dbReference>
<sequence>MNDRLLRRGLKLGHLELLAQLEQSGQLGAAAEALGIAQPAASRLLSEAERIAGCALRRRDGRGIRLTPEGAALARRAGRVLGEIGDAGRELDEIASGLSGEVRIGAVTGPAMDRVLPALRRARTEMPKLRVHVENGDSEVLGEALLEGRIDLALARLPHAHPAERFDIRPIGPEPVALVVRRGHPLLADPAPTPEAILAHDWVLPARGTLLHDAVQRRLARLGLPPPHVPVTTSSVLLTLALVQDGDAVAPLARAVAAHVAGAGCTVVPVDLGLSVAPYGLITRAGALLPVAARRMAELLLRDAPDPEPAAPPEM</sequence>
<keyword evidence="2" id="KW-0805">Transcription regulation</keyword>
<dbReference type="GO" id="GO:0003677">
    <property type="term" value="F:DNA binding"/>
    <property type="evidence" value="ECO:0007669"/>
    <property type="project" value="UniProtKB-KW"/>
</dbReference>
<dbReference type="InterPro" id="IPR036388">
    <property type="entry name" value="WH-like_DNA-bd_sf"/>
</dbReference>
<dbReference type="RefSeq" id="WP_183471351.1">
    <property type="nucleotide sequence ID" value="NZ_JACIBX010000004.1"/>
</dbReference>
<comment type="caution">
    <text evidence="6">The sequence shown here is derived from an EMBL/GenBank/DDBJ whole genome shotgun (WGS) entry which is preliminary data.</text>
</comment>
<keyword evidence="3 6" id="KW-0238">DNA-binding</keyword>
<dbReference type="Pfam" id="PF00126">
    <property type="entry name" value="HTH_1"/>
    <property type="match status" value="1"/>
</dbReference>
<evidence type="ECO:0000256" key="3">
    <source>
        <dbReference type="ARBA" id="ARBA00023125"/>
    </source>
</evidence>
<evidence type="ECO:0000256" key="4">
    <source>
        <dbReference type="ARBA" id="ARBA00023163"/>
    </source>
</evidence>
<dbReference type="EMBL" id="JACIBX010000004">
    <property type="protein sequence ID" value="MBB3711888.1"/>
    <property type="molecule type" value="Genomic_DNA"/>
</dbReference>
<dbReference type="Gene3D" id="1.10.10.10">
    <property type="entry name" value="Winged helix-like DNA-binding domain superfamily/Winged helix DNA-binding domain"/>
    <property type="match status" value="1"/>
</dbReference>
<dbReference type="SUPFAM" id="SSF53850">
    <property type="entry name" value="Periplasmic binding protein-like II"/>
    <property type="match status" value="1"/>
</dbReference>
<keyword evidence="7" id="KW-1185">Reference proteome</keyword>